<sequence>MLIPVYTGCGNFQAEFSKLPDPTFGMDVITVNCAKPCNVNMATNFGVQDRKQLFIGLRPIQRIKILIWHPIRKPRFQLSLNIFS</sequence>
<evidence type="ECO:0000313" key="1">
    <source>
        <dbReference type="EMBL" id="PFG48433.1"/>
    </source>
</evidence>
<gene>
    <name evidence="1" type="ORF">ATK36_3521</name>
</gene>
<accession>A0A2A9FBX6</accession>
<organism evidence="1 2">
    <name type="scientific">Amycolatopsis sulphurea</name>
    <dbReference type="NCBI Taxonomy" id="76022"/>
    <lineage>
        <taxon>Bacteria</taxon>
        <taxon>Bacillati</taxon>
        <taxon>Actinomycetota</taxon>
        <taxon>Actinomycetes</taxon>
        <taxon>Pseudonocardiales</taxon>
        <taxon>Pseudonocardiaceae</taxon>
        <taxon>Amycolatopsis</taxon>
    </lineage>
</organism>
<dbReference type="AlphaFoldDB" id="A0A2A9FBX6"/>
<keyword evidence="2" id="KW-1185">Reference proteome</keyword>
<comment type="caution">
    <text evidence="1">The sequence shown here is derived from an EMBL/GenBank/DDBJ whole genome shotgun (WGS) entry which is preliminary data.</text>
</comment>
<proteinExistence type="predicted"/>
<evidence type="ECO:0000313" key="2">
    <source>
        <dbReference type="Proteomes" id="UP000243542"/>
    </source>
</evidence>
<name>A0A2A9FBX6_9PSEU</name>
<dbReference type="EMBL" id="PDJK01000002">
    <property type="protein sequence ID" value="PFG48433.1"/>
    <property type="molecule type" value="Genomic_DNA"/>
</dbReference>
<dbReference type="Proteomes" id="UP000243542">
    <property type="component" value="Unassembled WGS sequence"/>
</dbReference>
<protein>
    <submittedName>
        <fullName evidence="1">Uncharacterized protein</fullName>
    </submittedName>
</protein>
<reference evidence="1 2" key="1">
    <citation type="submission" date="2017-10" db="EMBL/GenBank/DDBJ databases">
        <title>Sequencing the genomes of 1000 actinobacteria strains.</title>
        <authorList>
            <person name="Klenk H.-P."/>
        </authorList>
    </citation>
    <scope>NUCLEOTIDE SEQUENCE [LARGE SCALE GENOMIC DNA]</scope>
    <source>
        <strain evidence="1 2">DSM 46092</strain>
    </source>
</reference>